<dbReference type="Pfam" id="PF24568">
    <property type="entry name" value="CC_PcsB"/>
    <property type="match status" value="1"/>
</dbReference>
<evidence type="ECO:0000256" key="2">
    <source>
        <dbReference type="ARBA" id="ARBA00022670"/>
    </source>
</evidence>
<comment type="caution">
    <text evidence="10">The sequence shown here is derived from an EMBL/GenBank/DDBJ whole genome shotgun (WGS) entry which is preliminary data.</text>
</comment>
<keyword evidence="6" id="KW-0175">Coiled coil</keyword>
<feature type="coiled-coil region" evidence="6">
    <location>
        <begin position="154"/>
        <end position="223"/>
    </location>
</feature>
<dbReference type="InterPro" id="IPR051202">
    <property type="entry name" value="Peptidase_C40"/>
</dbReference>
<dbReference type="Gene3D" id="6.10.250.3150">
    <property type="match status" value="1"/>
</dbReference>
<keyword evidence="11" id="KW-1185">Reference proteome</keyword>
<evidence type="ECO:0000256" key="3">
    <source>
        <dbReference type="ARBA" id="ARBA00022729"/>
    </source>
</evidence>
<evidence type="ECO:0000313" key="10">
    <source>
        <dbReference type="EMBL" id="GEN29846.1"/>
    </source>
</evidence>
<dbReference type="GO" id="GO:0006508">
    <property type="term" value="P:proteolysis"/>
    <property type="evidence" value="ECO:0007669"/>
    <property type="project" value="UniProtKB-KW"/>
</dbReference>
<evidence type="ECO:0000259" key="9">
    <source>
        <dbReference type="PROSITE" id="PS51935"/>
    </source>
</evidence>
<comment type="similarity">
    <text evidence="1">Belongs to the peptidase C40 family.</text>
</comment>
<feature type="coiled-coil region" evidence="6">
    <location>
        <begin position="30"/>
        <end position="106"/>
    </location>
</feature>
<dbReference type="RefSeq" id="WP_246118002.1">
    <property type="nucleotide sequence ID" value="NZ_BJXW01000002.1"/>
</dbReference>
<keyword evidence="3 8" id="KW-0732">Signal</keyword>
<feature type="domain" description="NlpC/P60" evidence="9">
    <location>
        <begin position="275"/>
        <end position="395"/>
    </location>
</feature>
<name>A0A511UTE5_9BACI</name>
<feature type="signal peptide" evidence="8">
    <location>
        <begin position="1"/>
        <end position="27"/>
    </location>
</feature>
<evidence type="ECO:0000256" key="8">
    <source>
        <dbReference type="SAM" id="SignalP"/>
    </source>
</evidence>
<dbReference type="Pfam" id="PF00877">
    <property type="entry name" value="NLPC_P60"/>
    <property type="match status" value="1"/>
</dbReference>
<dbReference type="AlphaFoldDB" id="A0A511UTE5"/>
<dbReference type="Gene3D" id="3.90.1720.10">
    <property type="entry name" value="endopeptidase domain like (from Nostoc punctiforme)"/>
    <property type="match status" value="1"/>
</dbReference>
<proteinExistence type="inferred from homology"/>
<dbReference type="Proteomes" id="UP000321491">
    <property type="component" value="Unassembled WGS sequence"/>
</dbReference>
<gene>
    <name evidence="10" type="primary">spl</name>
    <name evidence="10" type="ORF">CQU01_00840</name>
</gene>
<evidence type="ECO:0000313" key="11">
    <source>
        <dbReference type="Proteomes" id="UP000321491"/>
    </source>
</evidence>
<dbReference type="SUPFAM" id="SSF54001">
    <property type="entry name" value="Cysteine proteinases"/>
    <property type="match status" value="1"/>
</dbReference>
<evidence type="ECO:0000256" key="7">
    <source>
        <dbReference type="SAM" id="MobiDB-lite"/>
    </source>
</evidence>
<feature type="region of interest" description="Disordered" evidence="7">
    <location>
        <begin position="246"/>
        <end position="273"/>
    </location>
</feature>
<accession>A0A511UTE5</accession>
<feature type="chain" id="PRO_5022143298" evidence="8">
    <location>
        <begin position="28"/>
        <end position="396"/>
    </location>
</feature>
<organism evidence="10 11">
    <name type="scientific">Cerasibacillus quisquiliarum</name>
    <dbReference type="NCBI Taxonomy" id="227865"/>
    <lineage>
        <taxon>Bacteria</taxon>
        <taxon>Bacillati</taxon>
        <taxon>Bacillota</taxon>
        <taxon>Bacilli</taxon>
        <taxon>Bacillales</taxon>
        <taxon>Bacillaceae</taxon>
        <taxon>Cerasibacillus</taxon>
    </lineage>
</organism>
<reference evidence="10 11" key="1">
    <citation type="submission" date="2019-07" db="EMBL/GenBank/DDBJ databases">
        <title>Whole genome shotgun sequence of Cerasibacillus quisquiliarum NBRC 102429.</title>
        <authorList>
            <person name="Hosoyama A."/>
            <person name="Uohara A."/>
            <person name="Ohji S."/>
            <person name="Ichikawa N."/>
        </authorList>
    </citation>
    <scope>NUCLEOTIDE SEQUENCE [LARGE SCALE GENOMIC DNA]</scope>
    <source>
        <strain evidence="10 11">NBRC 102429</strain>
    </source>
</reference>
<dbReference type="InterPro" id="IPR038765">
    <property type="entry name" value="Papain-like_cys_pep_sf"/>
</dbReference>
<dbReference type="GO" id="GO:0008234">
    <property type="term" value="F:cysteine-type peptidase activity"/>
    <property type="evidence" value="ECO:0007669"/>
    <property type="project" value="UniProtKB-KW"/>
</dbReference>
<evidence type="ECO:0000256" key="4">
    <source>
        <dbReference type="ARBA" id="ARBA00022801"/>
    </source>
</evidence>
<evidence type="ECO:0000256" key="1">
    <source>
        <dbReference type="ARBA" id="ARBA00007074"/>
    </source>
</evidence>
<keyword evidence="2" id="KW-0645">Protease</keyword>
<keyword evidence="4" id="KW-0378">Hydrolase</keyword>
<dbReference type="InterPro" id="IPR057309">
    <property type="entry name" value="PcsB_CC"/>
</dbReference>
<dbReference type="PANTHER" id="PTHR47053">
    <property type="entry name" value="MUREIN DD-ENDOPEPTIDASE MEPH-RELATED"/>
    <property type="match status" value="1"/>
</dbReference>
<protein>
    <submittedName>
        <fullName evidence="10">Peptidase P60</fullName>
    </submittedName>
</protein>
<dbReference type="PANTHER" id="PTHR47053:SF1">
    <property type="entry name" value="MUREIN DD-ENDOPEPTIDASE MEPH-RELATED"/>
    <property type="match status" value="1"/>
</dbReference>
<keyword evidence="5" id="KW-0788">Thiol protease</keyword>
<evidence type="ECO:0000256" key="5">
    <source>
        <dbReference type="ARBA" id="ARBA00022807"/>
    </source>
</evidence>
<evidence type="ECO:0000256" key="6">
    <source>
        <dbReference type="SAM" id="Coils"/>
    </source>
</evidence>
<dbReference type="InterPro" id="IPR000064">
    <property type="entry name" value="NLP_P60_dom"/>
</dbReference>
<sequence length="396" mass="43531">MKKSFVTVATVSVVGLSSMFFTQTSYAETLQQLQNKQISIQDERSQVKKNLTKAEKEIANLLLDLKQLNKEIDQTNKALKANKKEMTKTKKAIDKTEDEVASLEDAIDERFEILKERAVSYQKSGGNIGLLDVIFGSSDFNDLISRVTAVTKITESDQQLIEKIDEDKEEVENKLAELEEMEVELKGIQELIVEQKEENEARKENLKKKEKQLKKKVKKLKMKDSDLASLEAQVSSDIEAARTPVVVTQNDSESTQETTNKTKKSSESTANPAQTANYGSAIQAGYSVIGTPYVWAGKGPGGFDCSGFVSWAYGKAGKSLPSSTAGMRGVGTKVSYGNIKPGDLVFFNTYKTDGHVGIYIGGGKFIGAQNSTGVAVADMTSGYWKSKFNGHVRRVN</sequence>
<dbReference type="PROSITE" id="PS51935">
    <property type="entry name" value="NLPC_P60"/>
    <property type="match status" value="1"/>
</dbReference>
<dbReference type="EMBL" id="BJXW01000002">
    <property type="protein sequence ID" value="GEN29846.1"/>
    <property type="molecule type" value="Genomic_DNA"/>
</dbReference>